<feature type="compositionally biased region" description="Polar residues" evidence="1">
    <location>
        <begin position="450"/>
        <end position="475"/>
    </location>
</feature>
<dbReference type="GO" id="GO:0007411">
    <property type="term" value="P:axon guidance"/>
    <property type="evidence" value="ECO:0007669"/>
    <property type="project" value="TreeGrafter"/>
</dbReference>
<dbReference type="GO" id="GO:0061630">
    <property type="term" value="F:ubiquitin protein ligase activity"/>
    <property type="evidence" value="ECO:0007669"/>
    <property type="project" value="TreeGrafter"/>
</dbReference>
<feature type="compositionally biased region" description="Basic and acidic residues" evidence="1">
    <location>
        <begin position="687"/>
        <end position="700"/>
    </location>
</feature>
<dbReference type="PANTHER" id="PTHR45943:SF1">
    <property type="entry name" value="E3 UBIQUITIN-PROTEIN LIGASE MYCBP2"/>
    <property type="match status" value="1"/>
</dbReference>
<organism evidence="2 3">
    <name type="scientific">Mythimna separata</name>
    <name type="common">Oriental armyworm</name>
    <name type="synonym">Pseudaletia separata</name>
    <dbReference type="NCBI Taxonomy" id="271217"/>
    <lineage>
        <taxon>Eukaryota</taxon>
        <taxon>Metazoa</taxon>
        <taxon>Ecdysozoa</taxon>
        <taxon>Arthropoda</taxon>
        <taxon>Hexapoda</taxon>
        <taxon>Insecta</taxon>
        <taxon>Pterygota</taxon>
        <taxon>Neoptera</taxon>
        <taxon>Endopterygota</taxon>
        <taxon>Lepidoptera</taxon>
        <taxon>Glossata</taxon>
        <taxon>Ditrysia</taxon>
        <taxon>Noctuoidea</taxon>
        <taxon>Noctuidae</taxon>
        <taxon>Noctuinae</taxon>
        <taxon>Hadenini</taxon>
        <taxon>Mythimna</taxon>
    </lineage>
</organism>
<dbReference type="AlphaFoldDB" id="A0AAD8E1K1"/>
<evidence type="ECO:0000313" key="3">
    <source>
        <dbReference type="Proteomes" id="UP001231518"/>
    </source>
</evidence>
<feature type="compositionally biased region" description="Pro residues" evidence="1">
    <location>
        <begin position="512"/>
        <end position="527"/>
    </location>
</feature>
<dbReference type="GO" id="GO:0005886">
    <property type="term" value="C:plasma membrane"/>
    <property type="evidence" value="ECO:0007669"/>
    <property type="project" value="TreeGrafter"/>
</dbReference>
<reference evidence="2" key="1">
    <citation type="submission" date="2023-03" db="EMBL/GenBank/DDBJ databases">
        <title>Chromosome-level genomes of two armyworms, Mythimna separata and Mythimna loreyi, provide insights into the biosynthesis and reception of sex pheromones.</title>
        <authorList>
            <person name="Zhao H."/>
        </authorList>
    </citation>
    <scope>NUCLEOTIDE SEQUENCE</scope>
    <source>
        <strain evidence="2">BeijingLab</strain>
        <tissue evidence="2">Pupa</tissue>
    </source>
</reference>
<dbReference type="PANTHER" id="PTHR45943">
    <property type="entry name" value="E3 UBIQUITIN-PROTEIN LIGASE MYCBP2"/>
    <property type="match status" value="1"/>
</dbReference>
<gene>
    <name evidence="2" type="ORF">PYW07_000593</name>
</gene>
<comment type="caution">
    <text evidence="2">The sequence shown here is derived from an EMBL/GenBank/DDBJ whole genome shotgun (WGS) entry which is preliminary data.</text>
</comment>
<feature type="region of interest" description="Disordered" evidence="1">
    <location>
        <begin position="371"/>
        <end position="533"/>
    </location>
</feature>
<protein>
    <submittedName>
        <fullName evidence="2">Uncharacterized protein</fullName>
    </submittedName>
</protein>
<dbReference type="EMBL" id="JARGEI010000001">
    <property type="protein sequence ID" value="KAJ8737322.1"/>
    <property type="molecule type" value="Genomic_DNA"/>
</dbReference>
<dbReference type="GO" id="GO:0008582">
    <property type="term" value="P:regulation of synaptic assembly at neuromuscular junction"/>
    <property type="evidence" value="ECO:0007669"/>
    <property type="project" value="TreeGrafter"/>
</dbReference>
<feature type="region of interest" description="Disordered" evidence="1">
    <location>
        <begin position="687"/>
        <end position="715"/>
    </location>
</feature>
<evidence type="ECO:0000313" key="2">
    <source>
        <dbReference type="EMBL" id="KAJ8737322.1"/>
    </source>
</evidence>
<evidence type="ECO:0000256" key="1">
    <source>
        <dbReference type="SAM" id="MobiDB-lite"/>
    </source>
</evidence>
<keyword evidence="3" id="KW-1185">Reference proteome</keyword>
<sequence length="794" mass="86738">MLKRDDLIKRCVSTERQFLTDFVAGAESTAGGRLARWLAPTSRVEPSKCELKAPAQPVRPAARITLPILVRDQYGENVSSPALKVEVVVQRLSAGSGRSSNVENQRNKIPDVPYQPTVRETMCFHAITMMKAYQDFSFEELRLASESWSEGGAIGGAFVHGGRIPAERLPVRENPDGSYVATWVPRTPGAYIFRCTLDDHPASQEVTIEVAESIAEPAERAVQAGGTLPTTPPTKLRRFISRFSAGLRVRASPSLQAEELGRIPAGANIAFVEEVVNKDGTWVRLSADSVRAHTDGVAEVAWCLQHHRHLDRALLVPVEPTTPPPLQGEGAGGVYTGYGDAQGDMQSYDDDDGVLTEITCIDDRNFPYGQIQPDGSSFMLAGSSEPSKRSRVIRGEVSSTSSAASSPKRAQRRSNGNSDEWWSPVKQRFGDGDANAIQETEIEPEPTIESRSSSKVAQTGTQTSPDRSESASMSAMQLYIGTSKEPPGRLSPKSMARERLASRSRAYKRTSSPPPPLPSRSAPAPPPPKKHALSPAQAECLRAVFAALLWHEGIVHDAIACAAFLKFHPQLPKQGARVVTRPAHDVTLARHQRHSVEVSNAGLYLRIHPTTLETLTRSGMEASTSRMRKVDFDMPIREEDNMPGTSSTDRAGSSRYVVNVLPPALRALVALWDALYDADQLTSATDKLKNVEKNENEEPRPQSGIRKKREWNTRSGKTPYSVQCDLCGGANVAPPLAAHMRNAHPGCKVPTAKGFDRTGTYQKIDTPGHDDLYPPAYCGQMTQGEYKRFDRTGT</sequence>
<dbReference type="Proteomes" id="UP001231518">
    <property type="component" value="Chromosome 1"/>
</dbReference>
<accession>A0AAD8E1K1</accession>
<proteinExistence type="predicted"/>
<name>A0AAD8E1K1_MYTSE</name>
<dbReference type="GO" id="GO:0005634">
    <property type="term" value="C:nucleus"/>
    <property type="evidence" value="ECO:0007669"/>
    <property type="project" value="TreeGrafter"/>
</dbReference>